<feature type="transmembrane region" description="Helical" evidence="1">
    <location>
        <begin position="199"/>
        <end position="227"/>
    </location>
</feature>
<evidence type="ECO:0000313" key="3">
    <source>
        <dbReference type="Proteomes" id="UP000224634"/>
    </source>
</evidence>
<protein>
    <recommendedName>
        <fullName evidence="4">Mitochondrial inner membrane protein 1</fullName>
    </recommendedName>
</protein>
<reference evidence="2 3" key="1">
    <citation type="submission" date="2017-10" db="EMBL/GenBank/DDBJ databases">
        <title>Comparative genomics in systemic dimorphic fungi from Ajellomycetaceae.</title>
        <authorList>
            <person name="Munoz J.F."/>
            <person name="Mcewen J.G."/>
            <person name="Clay O.K."/>
            <person name="Cuomo C.A."/>
        </authorList>
    </citation>
    <scope>NUCLEOTIDE SEQUENCE [LARGE SCALE GENOMIC DNA]</scope>
    <source>
        <strain evidence="2 3">UAMH7299</strain>
    </source>
</reference>
<dbReference type="EMBL" id="PDNA01000129">
    <property type="protein sequence ID" value="PGH11669.1"/>
    <property type="molecule type" value="Genomic_DNA"/>
</dbReference>
<name>A0A2B7XRT1_POLH7</name>
<keyword evidence="1" id="KW-0472">Membrane</keyword>
<keyword evidence="3" id="KW-1185">Reference proteome</keyword>
<dbReference type="OrthoDB" id="194289at2759"/>
<feature type="transmembrane region" description="Helical" evidence="1">
    <location>
        <begin position="111"/>
        <end position="134"/>
    </location>
</feature>
<gene>
    <name evidence="2" type="ORF">AJ80_07036</name>
</gene>
<dbReference type="STRING" id="1447883.A0A2B7XRT1"/>
<dbReference type="AlphaFoldDB" id="A0A2B7XRT1"/>
<dbReference type="PANTHER" id="PTHR15887:SF1">
    <property type="entry name" value="TRANSMEMBRANE PROTEIN 69"/>
    <property type="match status" value="1"/>
</dbReference>
<dbReference type="Pfam" id="PF11911">
    <property type="entry name" value="DUF3429"/>
    <property type="match status" value="1"/>
</dbReference>
<keyword evidence="1" id="KW-1133">Transmembrane helix</keyword>
<dbReference type="PANTHER" id="PTHR15887">
    <property type="entry name" value="TRANSMEMBRANE PROTEIN 69"/>
    <property type="match status" value="1"/>
</dbReference>
<sequence>MLYRTAATRSFLRAANGANASVARSALSSTIFKAQLTSSARQFPLARPTTSSLALATRKPVTTALIRYASTKPSKDDPIVEDPDVDMMAGVRNDMNIIKDTFTLKDVPKDALYLGMAGVIPYLVTSVQTAYLAWEMNNAVTTGSGVYMSGATAELLMDVIEPIQIGYGAVILSFLGAVHWGLEWAGYGGKAGWRRYGTGVIAPAVAWPTLLMPAEYALITQFCAFTFLYYNDARAAIKGWTPAWYPIYRFALTFVVGASIVISLIGREQLSSHYDSRHGISDKVKALTEAVEHERAAAAEKKAAEEAE</sequence>
<feature type="transmembrane region" description="Helical" evidence="1">
    <location>
        <begin position="165"/>
        <end position="187"/>
    </location>
</feature>
<evidence type="ECO:0000313" key="2">
    <source>
        <dbReference type="EMBL" id="PGH11669.1"/>
    </source>
</evidence>
<evidence type="ECO:0000256" key="1">
    <source>
        <dbReference type="SAM" id="Phobius"/>
    </source>
</evidence>
<keyword evidence="1" id="KW-0812">Transmembrane</keyword>
<accession>A0A2B7XRT1</accession>
<evidence type="ECO:0008006" key="4">
    <source>
        <dbReference type="Google" id="ProtNLM"/>
    </source>
</evidence>
<organism evidence="2 3">
    <name type="scientific">Polytolypa hystricis (strain UAMH7299)</name>
    <dbReference type="NCBI Taxonomy" id="1447883"/>
    <lineage>
        <taxon>Eukaryota</taxon>
        <taxon>Fungi</taxon>
        <taxon>Dikarya</taxon>
        <taxon>Ascomycota</taxon>
        <taxon>Pezizomycotina</taxon>
        <taxon>Eurotiomycetes</taxon>
        <taxon>Eurotiomycetidae</taxon>
        <taxon>Onygenales</taxon>
        <taxon>Onygenales incertae sedis</taxon>
        <taxon>Polytolypa</taxon>
    </lineage>
</organism>
<feature type="transmembrane region" description="Helical" evidence="1">
    <location>
        <begin position="247"/>
        <end position="266"/>
    </location>
</feature>
<dbReference type="InterPro" id="IPR021836">
    <property type="entry name" value="DUF3429"/>
</dbReference>
<proteinExistence type="predicted"/>
<comment type="caution">
    <text evidence="2">The sequence shown here is derived from an EMBL/GenBank/DDBJ whole genome shotgun (WGS) entry which is preliminary data.</text>
</comment>
<dbReference type="Proteomes" id="UP000224634">
    <property type="component" value="Unassembled WGS sequence"/>
</dbReference>